<dbReference type="Proteomes" id="UP000807504">
    <property type="component" value="Unassembled WGS sequence"/>
</dbReference>
<name>A0A8T0EUD6_ARGBR</name>
<protein>
    <submittedName>
        <fullName evidence="1">Uncharacterized protein</fullName>
    </submittedName>
</protein>
<accession>A0A8T0EUD6</accession>
<evidence type="ECO:0000313" key="1">
    <source>
        <dbReference type="EMBL" id="KAF8781925.1"/>
    </source>
</evidence>
<proteinExistence type="predicted"/>
<comment type="caution">
    <text evidence="1">The sequence shown here is derived from an EMBL/GenBank/DDBJ whole genome shotgun (WGS) entry which is preliminary data.</text>
</comment>
<sequence>MPLEQVWSFNKSADIIINLYLHLQCKRIYLAFLKQTKIRSARQYSSVKSIQLYQTHSTSTDKSTTQHNENFIKEVIKNKLLPNNPSRISTVTKQSIQAQDLYQYNSGYSFQQIANTVKSTKGDVLRVQNASVCCPQYTMPKSINVRQFLGPSTEPKKVEETNVLSHHKRAPLVIYNHQRSPVIDKLRKDLSSVRLSKQDLSYNPQKFLAGKLKQNTIICLENKIQSVRKNTFSI</sequence>
<evidence type="ECO:0000313" key="2">
    <source>
        <dbReference type="Proteomes" id="UP000807504"/>
    </source>
</evidence>
<reference evidence="1" key="2">
    <citation type="submission" date="2020-06" db="EMBL/GenBank/DDBJ databases">
        <authorList>
            <person name="Sheffer M."/>
        </authorList>
    </citation>
    <scope>NUCLEOTIDE SEQUENCE</scope>
</reference>
<dbReference type="AlphaFoldDB" id="A0A8T0EUD6"/>
<dbReference type="EMBL" id="JABXBU010001863">
    <property type="protein sequence ID" value="KAF8781925.1"/>
    <property type="molecule type" value="Genomic_DNA"/>
</dbReference>
<reference evidence="1" key="1">
    <citation type="journal article" date="2020" name="bioRxiv">
        <title>Chromosome-level reference genome of the European wasp spider Argiope bruennichi: a resource for studies on range expansion and evolutionary adaptation.</title>
        <authorList>
            <person name="Sheffer M.M."/>
            <person name="Hoppe A."/>
            <person name="Krehenwinkel H."/>
            <person name="Uhl G."/>
            <person name="Kuss A.W."/>
            <person name="Jensen L."/>
            <person name="Jensen C."/>
            <person name="Gillespie R.G."/>
            <person name="Hoff K.J."/>
            <person name="Prost S."/>
        </authorList>
    </citation>
    <scope>NUCLEOTIDE SEQUENCE</scope>
</reference>
<gene>
    <name evidence="1" type="ORF">HNY73_012267</name>
</gene>
<keyword evidence="2" id="KW-1185">Reference proteome</keyword>
<organism evidence="1 2">
    <name type="scientific">Argiope bruennichi</name>
    <name type="common">Wasp spider</name>
    <name type="synonym">Aranea bruennichi</name>
    <dbReference type="NCBI Taxonomy" id="94029"/>
    <lineage>
        <taxon>Eukaryota</taxon>
        <taxon>Metazoa</taxon>
        <taxon>Ecdysozoa</taxon>
        <taxon>Arthropoda</taxon>
        <taxon>Chelicerata</taxon>
        <taxon>Arachnida</taxon>
        <taxon>Araneae</taxon>
        <taxon>Araneomorphae</taxon>
        <taxon>Entelegynae</taxon>
        <taxon>Araneoidea</taxon>
        <taxon>Araneidae</taxon>
        <taxon>Argiope</taxon>
    </lineage>
</organism>